<name>A0A5C2RQM1_9APHY</name>
<dbReference type="AlphaFoldDB" id="A0A5C2RQM1"/>
<sequence length="90" mass="10384">ITVERGFATIPLPGIDVPFHSRYLWAGVMPFRAYLSKKVNPTHLNPDTLVGKYVPNLIAKPFEVTKEYAQLIYDQTLSPRLDKVLRKWDQ</sequence>
<feature type="non-terminal residue" evidence="2">
    <location>
        <position position="1"/>
    </location>
</feature>
<evidence type="ECO:0000256" key="1">
    <source>
        <dbReference type="ARBA" id="ARBA00022679"/>
    </source>
</evidence>
<dbReference type="OrthoDB" id="4251012at2759"/>
<proteinExistence type="predicted"/>
<accession>A0A5C2RQM1</accession>
<gene>
    <name evidence="2" type="ORF">L227DRAFT_464040</name>
</gene>
<evidence type="ECO:0008006" key="4">
    <source>
        <dbReference type="Google" id="ProtNLM"/>
    </source>
</evidence>
<protein>
    <recommendedName>
        <fullName evidence="4">Malonyl-CoA:ACP transacylase (MAT) domain-containing protein</fullName>
    </recommendedName>
</protein>
<organism evidence="2 3">
    <name type="scientific">Lentinus tigrinus ALCF2SS1-6</name>
    <dbReference type="NCBI Taxonomy" id="1328759"/>
    <lineage>
        <taxon>Eukaryota</taxon>
        <taxon>Fungi</taxon>
        <taxon>Dikarya</taxon>
        <taxon>Basidiomycota</taxon>
        <taxon>Agaricomycotina</taxon>
        <taxon>Agaricomycetes</taxon>
        <taxon>Polyporales</taxon>
        <taxon>Polyporaceae</taxon>
        <taxon>Lentinus</taxon>
    </lineage>
</organism>
<evidence type="ECO:0000313" key="2">
    <source>
        <dbReference type="EMBL" id="RPD53958.1"/>
    </source>
</evidence>
<evidence type="ECO:0000313" key="3">
    <source>
        <dbReference type="Proteomes" id="UP000313359"/>
    </source>
</evidence>
<dbReference type="STRING" id="1328759.A0A5C2RQM1"/>
<dbReference type="GO" id="GO:0016740">
    <property type="term" value="F:transferase activity"/>
    <property type="evidence" value="ECO:0007669"/>
    <property type="project" value="UniProtKB-KW"/>
</dbReference>
<dbReference type="Gene3D" id="6.10.140.1400">
    <property type="match status" value="1"/>
</dbReference>
<dbReference type="EMBL" id="ML122312">
    <property type="protein sequence ID" value="RPD53958.1"/>
    <property type="molecule type" value="Genomic_DNA"/>
</dbReference>
<reference evidence="2" key="1">
    <citation type="journal article" date="2018" name="Genome Biol. Evol.">
        <title>Genomics and development of Lentinus tigrinus, a white-rot wood-decaying mushroom with dimorphic fruiting bodies.</title>
        <authorList>
            <person name="Wu B."/>
            <person name="Xu Z."/>
            <person name="Knudson A."/>
            <person name="Carlson A."/>
            <person name="Chen N."/>
            <person name="Kovaka S."/>
            <person name="LaButti K."/>
            <person name="Lipzen A."/>
            <person name="Pennachio C."/>
            <person name="Riley R."/>
            <person name="Schakwitz W."/>
            <person name="Umezawa K."/>
            <person name="Ohm R.A."/>
            <person name="Grigoriev I.V."/>
            <person name="Nagy L.G."/>
            <person name="Gibbons J."/>
            <person name="Hibbett D."/>
        </authorList>
    </citation>
    <scope>NUCLEOTIDE SEQUENCE [LARGE SCALE GENOMIC DNA]</scope>
    <source>
        <strain evidence="2">ALCF2SS1-6</strain>
    </source>
</reference>
<keyword evidence="3" id="KW-1185">Reference proteome</keyword>
<dbReference type="InterPro" id="IPR050830">
    <property type="entry name" value="Fungal_FAS"/>
</dbReference>
<feature type="non-terminal residue" evidence="2">
    <location>
        <position position="90"/>
    </location>
</feature>
<dbReference type="PANTHER" id="PTHR10982:SF21">
    <property type="entry name" value="FATTY ACID SYNTHASE SUBUNIT BETA"/>
    <property type="match status" value="1"/>
</dbReference>
<dbReference type="PANTHER" id="PTHR10982">
    <property type="entry name" value="MALONYL COA-ACYL CARRIER PROTEIN TRANSACYLASE"/>
    <property type="match status" value="1"/>
</dbReference>
<dbReference type="Proteomes" id="UP000313359">
    <property type="component" value="Unassembled WGS sequence"/>
</dbReference>
<keyword evidence="1" id="KW-0808">Transferase</keyword>